<name>A0ABM8GUP5_9MICO</name>
<keyword evidence="4" id="KW-1185">Reference proteome</keyword>
<dbReference type="InterPro" id="IPR028939">
    <property type="entry name" value="P5C_Rdtase_cat_N"/>
</dbReference>
<keyword evidence="1" id="KW-0560">Oxidoreductase</keyword>
<dbReference type="PANTHER" id="PTHR14239">
    <property type="entry name" value="DUDULIN-RELATED"/>
    <property type="match status" value="1"/>
</dbReference>
<dbReference type="EMBL" id="AP027732">
    <property type="protein sequence ID" value="BDZ52186.1"/>
    <property type="molecule type" value="Genomic_DNA"/>
</dbReference>
<dbReference type="InterPro" id="IPR051267">
    <property type="entry name" value="STEAP_metalloreductase"/>
</dbReference>
<dbReference type="Proteomes" id="UP001321486">
    <property type="component" value="Chromosome"/>
</dbReference>
<sequence>MTTLGIIGAGHIGSQVARAAITAGYDVVISNSRGPETLQDLVADLGPKAVAATSAEAGTAGDVVVVTVPLKAVNDLPVEPLAGKIVIDTNNYYFERDGHIDALDAGEDTVSEMLQRHLPTSRVAKGFNHIKSDDITTDGKPAGADDRRALATSSDFADAADFVTKLYDEFGFDTVNVGPLADSWRVERDRPAYVVRQNKQELVENLAKANRI</sequence>
<proteinExistence type="predicted"/>
<gene>
    <name evidence="3" type="ORF">GCM10025867_44270</name>
</gene>
<dbReference type="SUPFAM" id="SSF51735">
    <property type="entry name" value="NAD(P)-binding Rossmann-fold domains"/>
    <property type="match status" value="1"/>
</dbReference>
<dbReference type="Gene3D" id="3.40.50.720">
    <property type="entry name" value="NAD(P)-binding Rossmann-like Domain"/>
    <property type="match status" value="1"/>
</dbReference>
<organism evidence="3 4">
    <name type="scientific">Frondihabitans sucicola</name>
    <dbReference type="NCBI Taxonomy" id="1268041"/>
    <lineage>
        <taxon>Bacteria</taxon>
        <taxon>Bacillati</taxon>
        <taxon>Actinomycetota</taxon>
        <taxon>Actinomycetes</taxon>
        <taxon>Micrococcales</taxon>
        <taxon>Microbacteriaceae</taxon>
        <taxon>Frondihabitans</taxon>
    </lineage>
</organism>
<accession>A0ABM8GUP5</accession>
<feature type="domain" description="Pyrroline-5-carboxylate reductase catalytic N-terminal" evidence="2">
    <location>
        <begin position="4"/>
        <end position="92"/>
    </location>
</feature>
<evidence type="ECO:0000256" key="1">
    <source>
        <dbReference type="ARBA" id="ARBA00023002"/>
    </source>
</evidence>
<evidence type="ECO:0000259" key="2">
    <source>
        <dbReference type="Pfam" id="PF03807"/>
    </source>
</evidence>
<evidence type="ECO:0000313" key="4">
    <source>
        <dbReference type="Proteomes" id="UP001321486"/>
    </source>
</evidence>
<evidence type="ECO:0000313" key="3">
    <source>
        <dbReference type="EMBL" id="BDZ52186.1"/>
    </source>
</evidence>
<dbReference type="Pfam" id="PF03807">
    <property type="entry name" value="F420_oxidored"/>
    <property type="match status" value="1"/>
</dbReference>
<dbReference type="InterPro" id="IPR036291">
    <property type="entry name" value="NAD(P)-bd_dom_sf"/>
</dbReference>
<reference evidence="4" key="1">
    <citation type="journal article" date="2019" name="Int. J. Syst. Evol. Microbiol.">
        <title>The Global Catalogue of Microorganisms (GCM) 10K type strain sequencing project: providing services to taxonomists for standard genome sequencing and annotation.</title>
        <authorList>
            <consortium name="The Broad Institute Genomics Platform"/>
            <consortium name="The Broad Institute Genome Sequencing Center for Infectious Disease"/>
            <person name="Wu L."/>
            <person name="Ma J."/>
        </authorList>
    </citation>
    <scope>NUCLEOTIDE SEQUENCE [LARGE SCALE GENOMIC DNA]</scope>
    <source>
        <strain evidence="4">NBRC 108728</strain>
    </source>
</reference>
<protein>
    <submittedName>
        <fullName evidence="3">NADP oxidoreductase</fullName>
    </submittedName>
</protein>